<organism evidence="1 2">
    <name type="scientific">Methylocaldum szegediense</name>
    <dbReference type="NCBI Taxonomy" id="73780"/>
    <lineage>
        <taxon>Bacteria</taxon>
        <taxon>Pseudomonadati</taxon>
        <taxon>Pseudomonadota</taxon>
        <taxon>Gammaproteobacteria</taxon>
        <taxon>Methylococcales</taxon>
        <taxon>Methylococcaceae</taxon>
        <taxon>Methylocaldum</taxon>
    </lineage>
</organism>
<accession>A0ABM9I499</accession>
<name>A0ABM9I499_9GAMM</name>
<dbReference type="Proteomes" id="UP001162030">
    <property type="component" value="Chromosome"/>
</dbReference>
<reference evidence="1 2" key="1">
    <citation type="submission" date="2023-03" db="EMBL/GenBank/DDBJ databases">
        <authorList>
            <person name="Pearce D."/>
        </authorList>
    </citation>
    <scope>NUCLEOTIDE SEQUENCE [LARGE SCALE GENOMIC DNA]</scope>
    <source>
        <strain evidence="1">Msz</strain>
    </source>
</reference>
<gene>
    <name evidence="1" type="ORF">MSZNOR_3092</name>
</gene>
<dbReference type="EMBL" id="OX458333">
    <property type="protein sequence ID" value="CAI8882896.1"/>
    <property type="molecule type" value="Genomic_DNA"/>
</dbReference>
<evidence type="ECO:0000313" key="2">
    <source>
        <dbReference type="Proteomes" id="UP001162030"/>
    </source>
</evidence>
<keyword evidence="2" id="KW-1185">Reference proteome</keyword>
<proteinExistence type="predicted"/>
<sequence length="87" mass="9583">MISPNSPARSKCFTTTSATTAFVQPSASNRNESASGGLKWRWIGCRRNMALLISQSNYTLTNFADHTENISHDTINRYLRGNGSSRG</sequence>
<evidence type="ECO:0000313" key="1">
    <source>
        <dbReference type="EMBL" id="CAI8882896.1"/>
    </source>
</evidence>
<evidence type="ECO:0008006" key="3">
    <source>
        <dbReference type="Google" id="ProtNLM"/>
    </source>
</evidence>
<protein>
    <recommendedName>
        <fullName evidence="3">Transposase</fullName>
    </recommendedName>
</protein>